<dbReference type="Proteomes" id="UP001159427">
    <property type="component" value="Unassembled WGS sequence"/>
</dbReference>
<proteinExistence type="predicted"/>
<keyword evidence="2" id="KW-1185">Reference proteome</keyword>
<organism evidence="1 2">
    <name type="scientific">Porites evermanni</name>
    <dbReference type="NCBI Taxonomy" id="104178"/>
    <lineage>
        <taxon>Eukaryota</taxon>
        <taxon>Metazoa</taxon>
        <taxon>Cnidaria</taxon>
        <taxon>Anthozoa</taxon>
        <taxon>Hexacorallia</taxon>
        <taxon>Scleractinia</taxon>
        <taxon>Fungiina</taxon>
        <taxon>Poritidae</taxon>
        <taxon>Porites</taxon>
    </lineage>
</organism>
<name>A0ABN8QZN2_9CNID</name>
<accession>A0ABN8QZN2</accession>
<evidence type="ECO:0000313" key="2">
    <source>
        <dbReference type="Proteomes" id="UP001159427"/>
    </source>
</evidence>
<sequence>MELALGPVVRLRTRASYAVLNSVHSLSCKVTLTREAVEELNFWRDNFFRLCGKPIWRPSPKIELLSYSDASNVGWAGFVVQFGTLIARGNWLGSETLCSSSFREIRAVRFVLQSFSGLLAGKESRIDLTIRASAVFFPSAVVSLICKKKRLPFTICAMKQVFGFLRILL</sequence>
<comment type="caution">
    <text evidence="1">The sequence shown here is derived from an EMBL/GenBank/DDBJ whole genome shotgun (WGS) entry which is preliminary data.</text>
</comment>
<dbReference type="InterPro" id="IPR043502">
    <property type="entry name" value="DNA/RNA_pol_sf"/>
</dbReference>
<dbReference type="SUPFAM" id="SSF56672">
    <property type="entry name" value="DNA/RNA polymerases"/>
    <property type="match status" value="1"/>
</dbReference>
<evidence type="ECO:0000313" key="1">
    <source>
        <dbReference type="EMBL" id="CAH3172508.1"/>
    </source>
</evidence>
<dbReference type="EMBL" id="CALNXI010001578">
    <property type="protein sequence ID" value="CAH3172508.1"/>
    <property type="molecule type" value="Genomic_DNA"/>
</dbReference>
<protein>
    <submittedName>
        <fullName evidence="1">Uncharacterized protein</fullName>
    </submittedName>
</protein>
<reference evidence="1 2" key="1">
    <citation type="submission" date="2022-05" db="EMBL/GenBank/DDBJ databases">
        <authorList>
            <consortium name="Genoscope - CEA"/>
            <person name="William W."/>
        </authorList>
    </citation>
    <scope>NUCLEOTIDE SEQUENCE [LARGE SCALE GENOMIC DNA]</scope>
</reference>
<gene>
    <name evidence="1" type="ORF">PEVE_00008468</name>
</gene>